<organism evidence="2 3">
    <name type="scientific">Bimuria novae-zelandiae CBS 107.79</name>
    <dbReference type="NCBI Taxonomy" id="1447943"/>
    <lineage>
        <taxon>Eukaryota</taxon>
        <taxon>Fungi</taxon>
        <taxon>Dikarya</taxon>
        <taxon>Ascomycota</taxon>
        <taxon>Pezizomycotina</taxon>
        <taxon>Dothideomycetes</taxon>
        <taxon>Pleosporomycetidae</taxon>
        <taxon>Pleosporales</taxon>
        <taxon>Massarineae</taxon>
        <taxon>Didymosphaeriaceae</taxon>
        <taxon>Bimuria</taxon>
    </lineage>
</organism>
<evidence type="ECO:0000313" key="3">
    <source>
        <dbReference type="Proteomes" id="UP000800036"/>
    </source>
</evidence>
<evidence type="ECO:0000256" key="1">
    <source>
        <dbReference type="SAM" id="SignalP"/>
    </source>
</evidence>
<accession>A0A6A5UI67</accession>
<feature type="signal peptide" evidence="1">
    <location>
        <begin position="1"/>
        <end position="18"/>
    </location>
</feature>
<name>A0A6A5UI67_9PLEO</name>
<dbReference type="PROSITE" id="PS51257">
    <property type="entry name" value="PROKAR_LIPOPROTEIN"/>
    <property type="match status" value="1"/>
</dbReference>
<feature type="chain" id="PRO_5025460037" evidence="1">
    <location>
        <begin position="19"/>
        <end position="87"/>
    </location>
</feature>
<sequence>MKATTLLITMFSVVGSSAVACRCTTWNHNHQGYDSYEVTKDCCGKVNGHLYGSNKKNYFECEVGDKAYQFHRCCYRSDSALRGNCKF</sequence>
<reference evidence="2" key="1">
    <citation type="journal article" date="2020" name="Stud. Mycol.">
        <title>101 Dothideomycetes genomes: a test case for predicting lifestyles and emergence of pathogens.</title>
        <authorList>
            <person name="Haridas S."/>
            <person name="Albert R."/>
            <person name="Binder M."/>
            <person name="Bloem J."/>
            <person name="Labutti K."/>
            <person name="Salamov A."/>
            <person name="Andreopoulos B."/>
            <person name="Baker S."/>
            <person name="Barry K."/>
            <person name="Bills G."/>
            <person name="Bluhm B."/>
            <person name="Cannon C."/>
            <person name="Castanera R."/>
            <person name="Culley D."/>
            <person name="Daum C."/>
            <person name="Ezra D."/>
            <person name="Gonzalez J."/>
            <person name="Henrissat B."/>
            <person name="Kuo A."/>
            <person name="Liang C."/>
            <person name="Lipzen A."/>
            <person name="Lutzoni F."/>
            <person name="Magnuson J."/>
            <person name="Mondo S."/>
            <person name="Nolan M."/>
            <person name="Ohm R."/>
            <person name="Pangilinan J."/>
            <person name="Park H.-J."/>
            <person name="Ramirez L."/>
            <person name="Alfaro M."/>
            <person name="Sun H."/>
            <person name="Tritt A."/>
            <person name="Yoshinaga Y."/>
            <person name="Zwiers L.-H."/>
            <person name="Turgeon B."/>
            <person name="Goodwin S."/>
            <person name="Spatafora J."/>
            <person name="Crous P."/>
            <person name="Grigoriev I."/>
        </authorList>
    </citation>
    <scope>NUCLEOTIDE SEQUENCE</scope>
    <source>
        <strain evidence="2">CBS 107.79</strain>
    </source>
</reference>
<keyword evidence="1" id="KW-0732">Signal</keyword>
<evidence type="ECO:0000313" key="2">
    <source>
        <dbReference type="EMBL" id="KAF1964913.1"/>
    </source>
</evidence>
<keyword evidence="3" id="KW-1185">Reference proteome</keyword>
<protein>
    <submittedName>
        <fullName evidence="2">Uncharacterized protein</fullName>
    </submittedName>
</protein>
<gene>
    <name evidence="2" type="ORF">BU23DRAFT_561550</name>
</gene>
<dbReference type="EMBL" id="ML976774">
    <property type="protein sequence ID" value="KAF1964913.1"/>
    <property type="molecule type" value="Genomic_DNA"/>
</dbReference>
<proteinExistence type="predicted"/>
<dbReference type="Proteomes" id="UP000800036">
    <property type="component" value="Unassembled WGS sequence"/>
</dbReference>
<dbReference type="AlphaFoldDB" id="A0A6A5UI67"/>